<dbReference type="GO" id="GO:0047372">
    <property type="term" value="F:monoacylglycerol lipase activity"/>
    <property type="evidence" value="ECO:0007669"/>
    <property type="project" value="TreeGrafter"/>
</dbReference>
<reference evidence="5 6" key="1">
    <citation type="journal article" date="2023" name="G3 (Bethesda)">
        <title>A high-quality reference genome for the fission yeast Schizosaccharomyces osmophilus.</title>
        <authorList>
            <person name="Jia G.S."/>
            <person name="Zhang W.C."/>
            <person name="Liang Y."/>
            <person name="Liu X.H."/>
            <person name="Rhind N."/>
            <person name="Pidoux A."/>
            <person name="Brysch-Herzberg M."/>
            <person name="Du L.L."/>
        </authorList>
    </citation>
    <scope>NUCLEOTIDE SEQUENCE [LARGE SCALE GENOMIC DNA]</scope>
    <source>
        <strain evidence="5 6">CBS 15793</strain>
    </source>
</reference>
<sequence length="787" mass="87317">MNIYVQRDDASLGEIHRFRVCIETNATVEPSHKEENTRNSTLQPTSTSLLGLRNGPSDFEESKNEPTISSSVHSSLKSFSLAPDRYSALPSTVHQPPIRPEGKPRVSQSSDMPSSKTAINTKDLQQSSPTSENELPYSVRRSSATDHTVPLTRSPTSVVWVRVRNKEPRFRKASYLQGPFTLCVSVWNDFFCSEENSLLSFEPQVQPSSSFWVCIPYACYSNNKPIHIEIASQAIFRDCRVSFEIAIATTQQSIRAMSAAEVDTLHAFPSLHIEHTSPSALWKIPPSSFQADKSHLVILTHGMHSNVGADMEYLKEQIIKSADENGELVVVRGYRGNYCQTDKGVRWLGKRLAEWLLEILGWGTSSFPRYSHISFVGHSLGGLVQTYAAGYVHAKTHGRFFQAVHPLHFVTLATPWLGVAAEHPFYVGKALSYGIIGRTGQDLALTSSAHPIEPRPFLVVMSDPASPFHQAVSLFEHRTLFANTTNDYIVPYGTSAIKPNSLGQLDGNIENRKKNLPAGSHDHLDIPSAGQPTDGTHYANITSERHRCSDTIPNSEIPSKTKSSSFSNAFKALAGLFSTPSSQHSLPDDATNELSTAQNLKDSKLENRAAEAANEPTRAYSYPTKKSKSTSTLSGLANRLINTVTNLLIPAVPSSIYFLKFKSFNAIVSDEMCEAMSVEAHDIDPFLANDHKPSLTATDFLLNENIISSNWHRQSWRKVSVHLDGDAHNSLFVRRRFPNAYGWTSVGHLMDILFQKNNLETYGGPVQFDELTTAAWLSEIYEEHEIA</sequence>
<dbReference type="SUPFAM" id="SSF53474">
    <property type="entry name" value="alpha/beta-Hydrolases"/>
    <property type="match status" value="1"/>
</dbReference>
<feature type="domain" description="DUF676" evidence="4">
    <location>
        <begin position="292"/>
        <end position="494"/>
    </location>
</feature>
<name>A0AAE9WFM4_9SCHI</name>
<evidence type="ECO:0000256" key="3">
    <source>
        <dbReference type="SAM" id="MobiDB-lite"/>
    </source>
</evidence>
<feature type="compositionally biased region" description="Polar residues" evidence="3">
    <location>
        <begin position="106"/>
        <end position="133"/>
    </location>
</feature>
<dbReference type="Gene3D" id="3.40.50.1820">
    <property type="entry name" value="alpha/beta hydrolase"/>
    <property type="match status" value="1"/>
</dbReference>
<keyword evidence="2" id="KW-0443">Lipid metabolism</keyword>
<dbReference type="GO" id="GO:0016042">
    <property type="term" value="P:lipid catabolic process"/>
    <property type="evidence" value="ECO:0007669"/>
    <property type="project" value="UniProtKB-KW"/>
</dbReference>
<feature type="region of interest" description="Disordered" evidence="3">
    <location>
        <begin position="87"/>
        <end position="150"/>
    </location>
</feature>
<dbReference type="Proteomes" id="UP001212411">
    <property type="component" value="Chromosome 2"/>
</dbReference>
<dbReference type="AlphaFoldDB" id="A0AAE9WFM4"/>
<dbReference type="Pfam" id="PF05057">
    <property type="entry name" value="DUF676"/>
    <property type="match status" value="1"/>
</dbReference>
<keyword evidence="6" id="KW-1185">Reference proteome</keyword>
<feature type="compositionally biased region" description="Polar residues" evidence="3">
    <location>
        <begin position="140"/>
        <end position="150"/>
    </location>
</feature>
<feature type="compositionally biased region" description="Polar residues" evidence="3">
    <location>
        <begin position="38"/>
        <end position="49"/>
    </location>
</feature>
<comment type="similarity">
    <text evidence="1">Belongs to the putative lipase ROG1 family.</text>
</comment>
<feature type="region of interest" description="Disordered" evidence="3">
    <location>
        <begin position="29"/>
        <end position="75"/>
    </location>
</feature>
<evidence type="ECO:0000256" key="2">
    <source>
        <dbReference type="ARBA" id="ARBA00022963"/>
    </source>
</evidence>
<keyword evidence="2" id="KW-0442">Lipid degradation</keyword>
<feature type="region of interest" description="Disordered" evidence="3">
    <location>
        <begin position="581"/>
        <end position="626"/>
    </location>
</feature>
<dbReference type="PANTHER" id="PTHR12482:SF62">
    <property type="entry name" value="LIPASE ROG1-RELATED"/>
    <property type="match status" value="1"/>
</dbReference>
<dbReference type="KEGG" id="som:SOMG_03676"/>
<proteinExistence type="inferred from homology"/>
<dbReference type="InterPro" id="IPR029058">
    <property type="entry name" value="AB_hydrolase_fold"/>
</dbReference>
<dbReference type="InterPro" id="IPR007751">
    <property type="entry name" value="DUF676_lipase-like"/>
</dbReference>
<dbReference type="PANTHER" id="PTHR12482">
    <property type="entry name" value="LIPASE ROG1-RELATED-RELATED"/>
    <property type="match status" value="1"/>
</dbReference>
<evidence type="ECO:0000313" key="5">
    <source>
        <dbReference type="EMBL" id="WBW74391.1"/>
    </source>
</evidence>
<gene>
    <name evidence="5" type="primary">rog1</name>
    <name evidence="5" type="ORF">SOMG_03676</name>
</gene>
<dbReference type="InterPro" id="IPR044294">
    <property type="entry name" value="Lipase-like"/>
</dbReference>
<organism evidence="5 6">
    <name type="scientific">Schizosaccharomyces osmophilus</name>
    <dbReference type="NCBI Taxonomy" id="2545709"/>
    <lineage>
        <taxon>Eukaryota</taxon>
        <taxon>Fungi</taxon>
        <taxon>Dikarya</taxon>
        <taxon>Ascomycota</taxon>
        <taxon>Taphrinomycotina</taxon>
        <taxon>Schizosaccharomycetes</taxon>
        <taxon>Schizosaccharomycetales</taxon>
        <taxon>Schizosaccharomycetaceae</taxon>
        <taxon>Schizosaccharomyces</taxon>
    </lineage>
</organism>
<protein>
    <submittedName>
        <fullName evidence="5">Acylglycerol lipase</fullName>
    </submittedName>
</protein>
<evidence type="ECO:0000259" key="4">
    <source>
        <dbReference type="Pfam" id="PF05057"/>
    </source>
</evidence>
<dbReference type="EMBL" id="CP115612">
    <property type="protein sequence ID" value="WBW74391.1"/>
    <property type="molecule type" value="Genomic_DNA"/>
</dbReference>
<dbReference type="RefSeq" id="XP_056038634.1">
    <property type="nucleotide sequence ID" value="XM_056182465.1"/>
</dbReference>
<dbReference type="GeneID" id="80877154"/>
<evidence type="ECO:0000256" key="1">
    <source>
        <dbReference type="ARBA" id="ARBA00007920"/>
    </source>
</evidence>
<evidence type="ECO:0000313" key="6">
    <source>
        <dbReference type="Proteomes" id="UP001212411"/>
    </source>
</evidence>
<accession>A0AAE9WFM4</accession>